<dbReference type="EMBL" id="JARVKF010000436">
    <property type="protein sequence ID" value="KAK9413658.1"/>
    <property type="molecule type" value="Genomic_DNA"/>
</dbReference>
<keyword evidence="3 7" id="KW-1133">Transmembrane helix</keyword>
<comment type="similarity">
    <text evidence="5">Belongs to the SAT4 family.</text>
</comment>
<dbReference type="InterPro" id="IPR049326">
    <property type="entry name" value="Rhodopsin_dom_fungi"/>
</dbReference>
<comment type="subcellular location">
    <subcellularLocation>
        <location evidence="1">Membrane</location>
        <topology evidence="1">Multi-pass membrane protein</topology>
    </subcellularLocation>
</comment>
<dbReference type="PANTHER" id="PTHR33048:SF96">
    <property type="entry name" value="INTEGRAL MEMBRANE PROTEIN"/>
    <property type="match status" value="1"/>
</dbReference>
<dbReference type="InterPro" id="IPR052337">
    <property type="entry name" value="SAT4-like"/>
</dbReference>
<dbReference type="Proteomes" id="UP001408356">
    <property type="component" value="Unassembled WGS sequence"/>
</dbReference>
<dbReference type="Pfam" id="PF20684">
    <property type="entry name" value="Fung_rhodopsin"/>
    <property type="match status" value="1"/>
</dbReference>
<evidence type="ECO:0000256" key="7">
    <source>
        <dbReference type="SAM" id="Phobius"/>
    </source>
</evidence>
<feature type="compositionally biased region" description="Polar residues" evidence="6">
    <location>
        <begin position="236"/>
        <end position="264"/>
    </location>
</feature>
<protein>
    <submittedName>
        <fullName evidence="9">Integral membrane protein</fullName>
    </submittedName>
</protein>
<feature type="region of interest" description="Disordered" evidence="6">
    <location>
        <begin position="222"/>
        <end position="265"/>
    </location>
</feature>
<keyword evidence="10" id="KW-1185">Reference proteome</keyword>
<feature type="transmembrane region" description="Helical" evidence="7">
    <location>
        <begin position="128"/>
        <end position="149"/>
    </location>
</feature>
<evidence type="ECO:0000313" key="9">
    <source>
        <dbReference type="EMBL" id="KAK9413658.1"/>
    </source>
</evidence>
<sequence>MLILNLIAFTGFLASQFQGWRHGLGKHESQLSPEDRRAAYMWFLISFLLYTVSVCLFKIALGLFLLRVVARPLHIQILRSIIIGSFVVGISYFCLVLFQCKPASTWWLEGPRTPGKCWDDKVVLGMDIAASITNCMADWALGVLPIFVVKSLNIQRRTTFIRTFYIPRLVQNTDFLYAVTEVAYLSTVESGIGITAVSLGTLQPLFTQLGAKRAVPQPMGYVKVHGRDNAPRSRSRSGSMASLVKSSESSFSNTQPSFSHQEANGTVHATATDTTATGVGAPMELVQLNEQGGIGHSVEASISKPSPAMLHS</sequence>
<keyword evidence="2 7" id="KW-0812">Transmembrane</keyword>
<evidence type="ECO:0000256" key="4">
    <source>
        <dbReference type="ARBA" id="ARBA00023136"/>
    </source>
</evidence>
<accession>A0ABR2UGB7</accession>
<evidence type="ECO:0000259" key="8">
    <source>
        <dbReference type="Pfam" id="PF20684"/>
    </source>
</evidence>
<reference evidence="9 10" key="1">
    <citation type="journal article" date="2024" name="J. Plant Pathol.">
        <title>Sequence and assembly of the genome of Seiridium unicorne, isolate CBS 538.82, causal agent of cypress canker disease.</title>
        <authorList>
            <person name="Scali E."/>
            <person name="Rocca G.D."/>
            <person name="Danti R."/>
            <person name="Garbelotto M."/>
            <person name="Barberini S."/>
            <person name="Baroncelli R."/>
            <person name="Emiliani G."/>
        </authorList>
    </citation>
    <scope>NUCLEOTIDE SEQUENCE [LARGE SCALE GENOMIC DNA]</scope>
    <source>
        <strain evidence="9 10">BM-138-508</strain>
    </source>
</reference>
<keyword evidence="4 7" id="KW-0472">Membrane</keyword>
<evidence type="ECO:0000256" key="1">
    <source>
        <dbReference type="ARBA" id="ARBA00004141"/>
    </source>
</evidence>
<gene>
    <name evidence="9" type="ORF">SUNI508_11739</name>
</gene>
<dbReference type="PANTHER" id="PTHR33048">
    <property type="entry name" value="PTH11-LIKE INTEGRAL MEMBRANE PROTEIN (AFU_ORTHOLOGUE AFUA_5G11245)"/>
    <property type="match status" value="1"/>
</dbReference>
<evidence type="ECO:0000256" key="2">
    <source>
        <dbReference type="ARBA" id="ARBA00022692"/>
    </source>
</evidence>
<evidence type="ECO:0000256" key="6">
    <source>
        <dbReference type="SAM" id="MobiDB-lite"/>
    </source>
</evidence>
<organism evidence="9 10">
    <name type="scientific">Seiridium unicorne</name>
    <dbReference type="NCBI Taxonomy" id="138068"/>
    <lineage>
        <taxon>Eukaryota</taxon>
        <taxon>Fungi</taxon>
        <taxon>Dikarya</taxon>
        <taxon>Ascomycota</taxon>
        <taxon>Pezizomycotina</taxon>
        <taxon>Sordariomycetes</taxon>
        <taxon>Xylariomycetidae</taxon>
        <taxon>Amphisphaeriales</taxon>
        <taxon>Sporocadaceae</taxon>
        <taxon>Seiridium</taxon>
    </lineage>
</organism>
<evidence type="ECO:0000256" key="5">
    <source>
        <dbReference type="ARBA" id="ARBA00038359"/>
    </source>
</evidence>
<feature type="transmembrane region" description="Helical" evidence="7">
    <location>
        <begin position="77"/>
        <end position="98"/>
    </location>
</feature>
<feature type="domain" description="Rhodopsin" evidence="8">
    <location>
        <begin position="11"/>
        <end position="158"/>
    </location>
</feature>
<evidence type="ECO:0000313" key="10">
    <source>
        <dbReference type="Proteomes" id="UP001408356"/>
    </source>
</evidence>
<evidence type="ECO:0000256" key="3">
    <source>
        <dbReference type="ARBA" id="ARBA00022989"/>
    </source>
</evidence>
<comment type="caution">
    <text evidence="9">The sequence shown here is derived from an EMBL/GenBank/DDBJ whole genome shotgun (WGS) entry which is preliminary data.</text>
</comment>
<feature type="transmembrane region" description="Helical" evidence="7">
    <location>
        <begin position="40"/>
        <end position="65"/>
    </location>
</feature>
<name>A0ABR2UGB7_9PEZI</name>
<proteinExistence type="inferred from homology"/>